<keyword evidence="5" id="KW-0547">Nucleotide-binding</keyword>
<dbReference type="PROSITE" id="PS50011">
    <property type="entry name" value="PROTEIN_KINASE_DOM"/>
    <property type="match status" value="1"/>
</dbReference>
<dbReference type="InterPro" id="IPR051681">
    <property type="entry name" value="Ser/Thr_Kinases-Pseudokinases"/>
</dbReference>
<comment type="similarity">
    <text evidence="1">Belongs to the dynein light chain Tctex-type family.</text>
</comment>
<reference evidence="11 12" key="1">
    <citation type="journal article" date="2017" name="G3 (Bethesda)">
        <title>The Physical Genome Mapping of Anopheles albimanus Corrected Scaffold Misassemblies and Identified Interarm Rearrangements in Genus Anopheles.</title>
        <authorList>
            <person name="Artemov G.N."/>
            <person name="Peery A.N."/>
            <person name="Jiang X."/>
            <person name="Tu Z."/>
            <person name="Stegniy V.N."/>
            <person name="Sharakhova M.V."/>
            <person name="Sharakhov I.V."/>
        </authorList>
    </citation>
    <scope>NUCLEOTIDE SEQUENCE [LARGE SCALE GENOMIC DNA]</scope>
    <source>
        <strain evidence="11 12">ALBI9_A</strain>
    </source>
</reference>
<protein>
    <recommendedName>
        <fullName evidence="2">non-specific serine/threonine protein kinase</fullName>
        <ecNumber evidence="2">2.7.11.1</ecNumber>
    </recommendedName>
</protein>
<dbReference type="GO" id="GO:0005524">
    <property type="term" value="F:ATP binding"/>
    <property type="evidence" value="ECO:0007669"/>
    <property type="project" value="UniProtKB-UniRule"/>
</dbReference>
<dbReference type="SUPFAM" id="SSF56112">
    <property type="entry name" value="Protein kinase-like (PK-like)"/>
    <property type="match status" value="1"/>
</dbReference>
<dbReference type="PROSITE" id="PS00107">
    <property type="entry name" value="PROTEIN_KINASE_ATP"/>
    <property type="match status" value="1"/>
</dbReference>
<evidence type="ECO:0000256" key="9">
    <source>
        <dbReference type="ARBA" id="ARBA00048679"/>
    </source>
</evidence>
<name>A0A182FI54_ANOAL</name>
<dbReference type="Gene3D" id="3.30.200.20">
    <property type="entry name" value="Phosphorylase Kinase, domain 1"/>
    <property type="match status" value="1"/>
</dbReference>
<dbReference type="EnsemblMetazoa" id="AALB006198-RA">
    <property type="protein sequence ID" value="AALB006198-PA"/>
    <property type="gene ID" value="AALB006198"/>
</dbReference>
<dbReference type="VEuPathDB" id="VectorBase:AALB20_026957"/>
<dbReference type="Gene3D" id="1.10.510.10">
    <property type="entry name" value="Transferase(Phosphotransferase) domain 1"/>
    <property type="match status" value="1"/>
</dbReference>
<dbReference type="Proteomes" id="UP000069272">
    <property type="component" value="Chromosome 3L"/>
</dbReference>
<keyword evidence="4" id="KW-0808">Transferase</keyword>
<dbReference type="VEuPathDB" id="VectorBase:AALB006198"/>
<dbReference type="STRING" id="7167.A0A182FI54"/>
<dbReference type="SMART" id="SM00220">
    <property type="entry name" value="S_TKc"/>
    <property type="match status" value="1"/>
</dbReference>
<feature type="domain" description="Protein kinase" evidence="10">
    <location>
        <begin position="192"/>
        <end position="583"/>
    </location>
</feature>
<dbReference type="CDD" id="cd21451">
    <property type="entry name" value="DLC-like_TCTEX1D"/>
    <property type="match status" value="1"/>
</dbReference>
<dbReference type="GO" id="GO:0004674">
    <property type="term" value="F:protein serine/threonine kinase activity"/>
    <property type="evidence" value="ECO:0007669"/>
    <property type="project" value="UniProtKB-KW"/>
</dbReference>
<dbReference type="VEuPathDB" id="VectorBase:AALB20_033000"/>
<evidence type="ECO:0000256" key="6">
    <source>
        <dbReference type="ARBA" id="ARBA00022777"/>
    </source>
</evidence>
<evidence type="ECO:0000256" key="3">
    <source>
        <dbReference type="ARBA" id="ARBA00022527"/>
    </source>
</evidence>
<dbReference type="InterPro" id="IPR011009">
    <property type="entry name" value="Kinase-like_dom_sf"/>
</dbReference>
<sequence>MAVWGKVKIASTTTTSKAPLARTPSKAGALFSETLTAALGKRKSKFKEITEELNQHINGEEKEELYQRPLFNADKIRRMMERIVEKQFDVDEEEMRYVYNPAKNLKMCQNISKQIKDRLKAMNFKRHRIVSIATIVEKQQQGIHYKMKYILDPKLDDYVRLASTELNVPTIEISFDTPNRDRFLRDDFHNKRSSYSILGRGSYGVVIRASYRGRPIAVKILEKRLHRHRQRYDSLLNEANALRVRHDNIVTVLKIVPGDQYGLVLMERFDGHCLQYILASQRPQSIAIQHKLLILCDIINGLYFCHRHQIVHLDVKPQNVIVTLNSSAPILTDAPASPECLRLRQYLCKLCDFGSSMMLTSWQRSETLVNRGTIRYMAPELLRGPQQHRAITERADIYSFGVTMWQLNEERFPYEGIACNEVVAYNVVKKGLRPDSVTTATPLGKRFRGLLAKNRCLHGSLLLPAALFGESALPTQLESDAVDDVLKREGIAVERSKQLKRVVRKISLGAICTVPDSDDESDGDDRMAAKRIAALFCDHFTIPAGERATIRQMVRTLYAKCWLTDPPSRPDAATVRSSLHQMLERIVNCKCVE</sequence>
<dbReference type="AlphaFoldDB" id="A0A182FI54"/>
<dbReference type="PANTHER" id="PTHR44329:SF285">
    <property type="entry name" value="V-MOS MOLONEY MURINE SARCOMA VIRAL ONCO HOMOLOG"/>
    <property type="match status" value="1"/>
</dbReference>
<evidence type="ECO:0000256" key="1">
    <source>
        <dbReference type="ARBA" id="ARBA00005361"/>
    </source>
</evidence>
<dbReference type="InterPro" id="IPR008271">
    <property type="entry name" value="Ser/Thr_kinase_AS"/>
</dbReference>
<dbReference type="EC" id="2.7.11.1" evidence="2"/>
<comment type="catalytic activity">
    <reaction evidence="9">
        <text>L-seryl-[protein] + ATP = O-phospho-L-seryl-[protein] + ADP + H(+)</text>
        <dbReference type="Rhea" id="RHEA:17989"/>
        <dbReference type="Rhea" id="RHEA-COMP:9863"/>
        <dbReference type="Rhea" id="RHEA-COMP:11604"/>
        <dbReference type="ChEBI" id="CHEBI:15378"/>
        <dbReference type="ChEBI" id="CHEBI:29999"/>
        <dbReference type="ChEBI" id="CHEBI:30616"/>
        <dbReference type="ChEBI" id="CHEBI:83421"/>
        <dbReference type="ChEBI" id="CHEBI:456216"/>
        <dbReference type="EC" id="2.7.11.1"/>
    </reaction>
</comment>
<dbReference type="Pfam" id="PF03645">
    <property type="entry name" value="Tctex-1"/>
    <property type="match status" value="1"/>
</dbReference>
<keyword evidence="3" id="KW-0723">Serine/threonine-protein kinase</keyword>
<dbReference type="Pfam" id="PF00069">
    <property type="entry name" value="Pkinase"/>
    <property type="match status" value="1"/>
</dbReference>
<proteinExistence type="inferred from homology"/>
<dbReference type="InterPro" id="IPR017441">
    <property type="entry name" value="Protein_kinase_ATP_BS"/>
</dbReference>
<evidence type="ECO:0000313" key="12">
    <source>
        <dbReference type="Proteomes" id="UP000069272"/>
    </source>
</evidence>
<dbReference type="InterPro" id="IPR005334">
    <property type="entry name" value="Tctex-1-like"/>
</dbReference>
<evidence type="ECO:0000256" key="2">
    <source>
        <dbReference type="ARBA" id="ARBA00012513"/>
    </source>
</evidence>
<dbReference type="Gene3D" id="3.30.1140.40">
    <property type="entry name" value="Tctex-1"/>
    <property type="match status" value="1"/>
</dbReference>
<dbReference type="PROSITE" id="PS00108">
    <property type="entry name" value="PROTEIN_KINASE_ST"/>
    <property type="match status" value="1"/>
</dbReference>
<keyword evidence="7" id="KW-0067">ATP-binding</keyword>
<evidence type="ECO:0000313" key="11">
    <source>
        <dbReference type="EnsemblMetazoa" id="AALB006198-PA"/>
    </source>
</evidence>
<evidence type="ECO:0000256" key="4">
    <source>
        <dbReference type="ARBA" id="ARBA00022679"/>
    </source>
</evidence>
<accession>A0A182FI54</accession>
<evidence type="ECO:0000256" key="7">
    <source>
        <dbReference type="ARBA" id="ARBA00022840"/>
    </source>
</evidence>
<keyword evidence="6" id="KW-0418">Kinase</keyword>
<dbReference type="InterPro" id="IPR038586">
    <property type="entry name" value="Tctex-1-like_sf"/>
</dbReference>
<organism evidence="11 12">
    <name type="scientific">Anopheles albimanus</name>
    <name type="common">New world malaria mosquito</name>
    <dbReference type="NCBI Taxonomy" id="7167"/>
    <lineage>
        <taxon>Eukaryota</taxon>
        <taxon>Metazoa</taxon>
        <taxon>Ecdysozoa</taxon>
        <taxon>Arthropoda</taxon>
        <taxon>Hexapoda</taxon>
        <taxon>Insecta</taxon>
        <taxon>Pterygota</taxon>
        <taxon>Neoptera</taxon>
        <taxon>Endopterygota</taxon>
        <taxon>Diptera</taxon>
        <taxon>Nematocera</taxon>
        <taxon>Culicoidea</taxon>
        <taxon>Culicidae</taxon>
        <taxon>Anophelinae</taxon>
        <taxon>Anopheles</taxon>
    </lineage>
</organism>
<evidence type="ECO:0000256" key="5">
    <source>
        <dbReference type="ARBA" id="ARBA00022741"/>
    </source>
</evidence>
<evidence type="ECO:0000256" key="8">
    <source>
        <dbReference type="ARBA" id="ARBA00047899"/>
    </source>
</evidence>
<evidence type="ECO:0000259" key="10">
    <source>
        <dbReference type="PROSITE" id="PS50011"/>
    </source>
</evidence>
<keyword evidence="12" id="KW-1185">Reference proteome</keyword>
<reference evidence="11" key="2">
    <citation type="submission" date="2022-08" db="UniProtKB">
        <authorList>
            <consortium name="EnsemblMetazoa"/>
        </authorList>
    </citation>
    <scope>IDENTIFICATION</scope>
    <source>
        <strain evidence="11">STECLA/ALBI9_A</strain>
    </source>
</reference>
<dbReference type="InterPro" id="IPR000719">
    <property type="entry name" value="Prot_kinase_dom"/>
</dbReference>
<comment type="catalytic activity">
    <reaction evidence="8">
        <text>L-threonyl-[protein] + ATP = O-phospho-L-threonyl-[protein] + ADP + H(+)</text>
        <dbReference type="Rhea" id="RHEA:46608"/>
        <dbReference type="Rhea" id="RHEA-COMP:11060"/>
        <dbReference type="Rhea" id="RHEA-COMP:11605"/>
        <dbReference type="ChEBI" id="CHEBI:15378"/>
        <dbReference type="ChEBI" id="CHEBI:30013"/>
        <dbReference type="ChEBI" id="CHEBI:30616"/>
        <dbReference type="ChEBI" id="CHEBI:61977"/>
        <dbReference type="ChEBI" id="CHEBI:456216"/>
        <dbReference type="EC" id="2.7.11.1"/>
    </reaction>
</comment>
<dbReference type="PANTHER" id="PTHR44329">
    <property type="entry name" value="SERINE/THREONINE-PROTEIN KINASE TNNI3K-RELATED"/>
    <property type="match status" value="1"/>
</dbReference>